<evidence type="ECO:0000256" key="1">
    <source>
        <dbReference type="ARBA" id="ARBA00004651"/>
    </source>
</evidence>
<comment type="similarity">
    <text evidence="2">Belongs to the UPF0702 family.</text>
</comment>
<keyword evidence="5 7" id="KW-1133">Transmembrane helix</keyword>
<dbReference type="STRING" id="690567.1427"/>
<evidence type="ECO:0000256" key="4">
    <source>
        <dbReference type="ARBA" id="ARBA00022692"/>
    </source>
</evidence>
<dbReference type="Proteomes" id="UP000045545">
    <property type="component" value="Unassembled WGS sequence"/>
</dbReference>
<feature type="domain" description="YetF C-terminal" evidence="8">
    <location>
        <begin position="81"/>
        <end position="220"/>
    </location>
</feature>
<keyword evidence="3" id="KW-1003">Cell membrane</keyword>
<protein>
    <recommendedName>
        <fullName evidence="8">YetF C-terminal domain-containing protein</fullName>
    </recommendedName>
</protein>
<dbReference type="AlphaFoldDB" id="A0A0E4GB35"/>
<keyword evidence="4 7" id="KW-0812">Transmembrane</keyword>
<evidence type="ECO:0000313" key="9">
    <source>
        <dbReference type="EMBL" id="CFX55115.1"/>
    </source>
</evidence>
<accession>A0A0E4GB35</accession>
<dbReference type="PANTHER" id="PTHR34582:SF6">
    <property type="entry name" value="UPF0702 TRANSMEMBRANE PROTEIN YCAP"/>
    <property type="match status" value="1"/>
</dbReference>
<evidence type="ECO:0000313" key="10">
    <source>
        <dbReference type="Proteomes" id="UP000045545"/>
    </source>
</evidence>
<reference evidence="9 10" key="1">
    <citation type="submission" date="2015-03" db="EMBL/GenBank/DDBJ databases">
        <authorList>
            <person name="Murphy D."/>
        </authorList>
    </citation>
    <scope>NUCLEOTIDE SEQUENCE [LARGE SCALE GENOMIC DNA]</scope>
    <source>
        <strain evidence="9 10">OL-4</strain>
    </source>
</reference>
<dbReference type="InterPro" id="IPR007353">
    <property type="entry name" value="DUF421"/>
</dbReference>
<evidence type="ECO:0000256" key="5">
    <source>
        <dbReference type="ARBA" id="ARBA00022989"/>
    </source>
</evidence>
<feature type="transmembrane region" description="Helical" evidence="7">
    <location>
        <begin position="6"/>
        <end position="25"/>
    </location>
</feature>
<organism evidence="9 10">
    <name type="scientific">Syntrophomonas zehnderi OL-4</name>
    <dbReference type="NCBI Taxonomy" id="690567"/>
    <lineage>
        <taxon>Bacteria</taxon>
        <taxon>Bacillati</taxon>
        <taxon>Bacillota</taxon>
        <taxon>Clostridia</taxon>
        <taxon>Eubacteriales</taxon>
        <taxon>Syntrophomonadaceae</taxon>
        <taxon>Syntrophomonas</taxon>
    </lineage>
</organism>
<gene>
    <name evidence="9" type="ORF">1427</name>
</gene>
<evidence type="ECO:0000256" key="3">
    <source>
        <dbReference type="ARBA" id="ARBA00022475"/>
    </source>
</evidence>
<sequence length="223" mass="25029">MEILSFALRIAGMYFLALIMVRLLGKRALGELGPFDFVIMTGVGDTVISVALDRSMPFYDGIIVLATLAFLEYTINYVSIKNGKLSNLLTGTPVVLIDNGKVLKKNLLREKFNVDDLMQELRKKGIRDVNEVERAILESCGGFSVVLKEDEEPVKRKDLGIKAQESNSVLTIDQLPRGELFKKLEQVIQEEASPKLMDSLTNIENRLEQLSKQLALLEEQIRS</sequence>
<evidence type="ECO:0000256" key="2">
    <source>
        <dbReference type="ARBA" id="ARBA00006448"/>
    </source>
</evidence>
<dbReference type="Pfam" id="PF04239">
    <property type="entry name" value="DUF421"/>
    <property type="match status" value="1"/>
</dbReference>
<dbReference type="GO" id="GO:0005886">
    <property type="term" value="C:plasma membrane"/>
    <property type="evidence" value="ECO:0007669"/>
    <property type="project" value="UniProtKB-SubCell"/>
</dbReference>
<keyword evidence="6 7" id="KW-0472">Membrane</keyword>
<evidence type="ECO:0000259" key="8">
    <source>
        <dbReference type="Pfam" id="PF04239"/>
    </source>
</evidence>
<comment type="subcellular location">
    <subcellularLocation>
        <location evidence="1">Cell membrane</location>
        <topology evidence="1">Multi-pass membrane protein</topology>
    </subcellularLocation>
</comment>
<evidence type="ECO:0000256" key="6">
    <source>
        <dbReference type="ARBA" id="ARBA00023136"/>
    </source>
</evidence>
<dbReference type="EMBL" id="CGIH01000026">
    <property type="protein sequence ID" value="CFX55115.1"/>
    <property type="molecule type" value="Genomic_DNA"/>
</dbReference>
<proteinExistence type="inferred from homology"/>
<feature type="transmembrane region" description="Helical" evidence="7">
    <location>
        <begin position="58"/>
        <end position="78"/>
    </location>
</feature>
<dbReference type="InterPro" id="IPR023090">
    <property type="entry name" value="UPF0702_alpha/beta_dom_sf"/>
</dbReference>
<name>A0A0E4GB35_9FIRM</name>
<keyword evidence="10" id="KW-1185">Reference proteome</keyword>
<dbReference type="PANTHER" id="PTHR34582">
    <property type="entry name" value="UPF0702 TRANSMEMBRANE PROTEIN YCAP"/>
    <property type="match status" value="1"/>
</dbReference>
<dbReference type="RefSeq" id="WP_046497033.1">
    <property type="nucleotide sequence ID" value="NZ_CGIH01000026.1"/>
</dbReference>
<evidence type="ECO:0000256" key="7">
    <source>
        <dbReference type="SAM" id="Phobius"/>
    </source>
</evidence>
<dbReference type="Gene3D" id="3.30.240.20">
    <property type="entry name" value="bsu07140 like domains"/>
    <property type="match status" value="1"/>
</dbReference>